<keyword evidence="2" id="KW-1185">Reference proteome</keyword>
<dbReference type="Proteomes" id="UP000092668">
    <property type="component" value="Unassembled WGS sequence"/>
</dbReference>
<sequence>MSANSIHRLDPQNWKFEGSSLVVWINDIEFFEILPKLYQLADDQVQEGYDLTINHTGHVQSVKLGWYFNVTQAQAAARRHIGDQ</sequence>
<comment type="caution">
    <text evidence="1">The sequence shown here is derived from an EMBL/GenBank/DDBJ whole genome shotgun (WGS) entry which is preliminary data.</text>
</comment>
<proteinExistence type="predicted"/>
<dbReference type="AlphaFoldDB" id="A0A1B8SKZ7"/>
<reference evidence="1 2" key="1">
    <citation type="submission" date="2015-06" db="EMBL/GenBank/DDBJ databases">
        <title>Genome sequence of Mycobacterium kumamotonense strain Roo.</title>
        <authorList>
            <person name="Greninger A.L."/>
            <person name="Cunningham G."/>
            <person name="Miller S."/>
        </authorList>
    </citation>
    <scope>NUCLEOTIDE SEQUENCE [LARGE SCALE GENOMIC DNA]</scope>
    <source>
        <strain evidence="1 2">Roo</strain>
    </source>
</reference>
<dbReference type="EMBL" id="LFOE01000001">
    <property type="protein sequence ID" value="OBY33422.1"/>
    <property type="molecule type" value="Genomic_DNA"/>
</dbReference>
<gene>
    <name evidence="1" type="ORF">ACT18_00210</name>
</gene>
<organism evidence="1 2">
    <name type="scientific">Mycolicibacter kumamotonensis</name>
    <dbReference type="NCBI Taxonomy" id="354243"/>
    <lineage>
        <taxon>Bacteria</taxon>
        <taxon>Bacillati</taxon>
        <taxon>Actinomycetota</taxon>
        <taxon>Actinomycetes</taxon>
        <taxon>Mycobacteriales</taxon>
        <taxon>Mycobacteriaceae</taxon>
        <taxon>Mycolicibacter</taxon>
    </lineage>
</organism>
<evidence type="ECO:0000313" key="2">
    <source>
        <dbReference type="Proteomes" id="UP000092668"/>
    </source>
</evidence>
<evidence type="ECO:0000313" key="1">
    <source>
        <dbReference type="EMBL" id="OBY33422.1"/>
    </source>
</evidence>
<name>A0A1B8SKZ7_9MYCO</name>
<accession>A0A1B8SKZ7</accession>
<protein>
    <submittedName>
        <fullName evidence="1">Uncharacterized protein</fullName>
    </submittedName>
</protein>
<dbReference type="RefSeq" id="WP_065286679.1">
    <property type="nucleotide sequence ID" value="NZ_LFOE01000001.1"/>
</dbReference>